<name>A0ABD1ZAK1_9MARC</name>
<accession>A0ABD1ZAK1</accession>
<gene>
    <name evidence="2" type="ORF">R1flu_010939</name>
</gene>
<feature type="compositionally biased region" description="Polar residues" evidence="1">
    <location>
        <begin position="17"/>
        <end position="27"/>
    </location>
</feature>
<comment type="caution">
    <text evidence="2">The sequence shown here is derived from an EMBL/GenBank/DDBJ whole genome shotgun (WGS) entry which is preliminary data.</text>
</comment>
<keyword evidence="3" id="KW-1185">Reference proteome</keyword>
<dbReference type="EMBL" id="JBHFFA010000002">
    <property type="protein sequence ID" value="KAL2643352.1"/>
    <property type="molecule type" value="Genomic_DNA"/>
</dbReference>
<feature type="compositionally biased region" description="Polar residues" evidence="1">
    <location>
        <begin position="39"/>
        <end position="49"/>
    </location>
</feature>
<sequence length="118" mass="12782">MEVLAQQIATQVVSSKAANANKVTSGHHSGMGPAEHLSKNSGYTQYGNQELEQRQLPKVLYKASSSEAIKGKAPATENLNNLKPATYASKAAAGEQRTAHPLQPRVWDVDAWIAAREW</sequence>
<organism evidence="2 3">
    <name type="scientific">Riccia fluitans</name>
    <dbReference type="NCBI Taxonomy" id="41844"/>
    <lineage>
        <taxon>Eukaryota</taxon>
        <taxon>Viridiplantae</taxon>
        <taxon>Streptophyta</taxon>
        <taxon>Embryophyta</taxon>
        <taxon>Marchantiophyta</taxon>
        <taxon>Marchantiopsida</taxon>
        <taxon>Marchantiidae</taxon>
        <taxon>Marchantiales</taxon>
        <taxon>Ricciaceae</taxon>
        <taxon>Riccia</taxon>
    </lineage>
</organism>
<protein>
    <submittedName>
        <fullName evidence="2">Uncharacterized protein</fullName>
    </submittedName>
</protein>
<dbReference type="AlphaFoldDB" id="A0ABD1ZAK1"/>
<reference evidence="2 3" key="1">
    <citation type="submission" date="2024-09" db="EMBL/GenBank/DDBJ databases">
        <title>Chromosome-scale assembly of Riccia fluitans.</title>
        <authorList>
            <person name="Paukszto L."/>
            <person name="Sawicki J."/>
            <person name="Karawczyk K."/>
            <person name="Piernik-Szablinska J."/>
            <person name="Szczecinska M."/>
            <person name="Mazdziarz M."/>
        </authorList>
    </citation>
    <scope>NUCLEOTIDE SEQUENCE [LARGE SCALE GENOMIC DNA]</scope>
    <source>
        <strain evidence="2">Rf_01</strain>
        <tissue evidence="2">Aerial parts of the thallus</tissue>
    </source>
</reference>
<evidence type="ECO:0000313" key="3">
    <source>
        <dbReference type="Proteomes" id="UP001605036"/>
    </source>
</evidence>
<evidence type="ECO:0000256" key="1">
    <source>
        <dbReference type="SAM" id="MobiDB-lite"/>
    </source>
</evidence>
<evidence type="ECO:0000313" key="2">
    <source>
        <dbReference type="EMBL" id="KAL2643352.1"/>
    </source>
</evidence>
<dbReference type="Proteomes" id="UP001605036">
    <property type="component" value="Unassembled WGS sequence"/>
</dbReference>
<feature type="region of interest" description="Disordered" evidence="1">
    <location>
        <begin position="17"/>
        <end position="49"/>
    </location>
</feature>
<proteinExistence type="predicted"/>